<dbReference type="InterPro" id="IPR052343">
    <property type="entry name" value="Retrotransposon-Effector_Assoc"/>
</dbReference>
<sequence length="531" mass="60950">MWFRDYSCEALVADTWLFFVADCVAEHMTCLISKIENQELCMIPSSDEIRNIVFGMSAYKSPGPDGFLPSFFKQYWHIVGENVIEATTYFFSTGVPPAATHTSRSSPKTQKPISLNSSDPSICEIIHYLHTKKGNKGYMAIKIDLSKAYDRVEWSFLLRLLEAVGFNETFVNWISQCVSSISFSLLINGAAFDFFKSSRGIRQGDPLSPFFIIYAEFLSRIIMHEESLGNLKGIKGRGKGCRNYPAMLADQFHDVMHVAEQPLWNDSTQSQLGVVFELVDIKVQANQEAHPDCKKDPIAIPGRLPSLVERSHVMLDWVCARMSLHRTDSTVARILFEPLIEELQNLWHVGVLTRESAKNKTFTMRAMLMWTVNDLPIYGMAYGWTTSVIGCPELRLHDMKSHDCHVFMQKLIPIAFCEILPESVWSMLTEILCKWNRPHRNDDLTMNDTRIQQSLFKYPGRASGVSKKRCLSGSERHLIVTYILTNYEVVTLYYESSLKELYEHHHSKDPIIEELVATQFKDWFKRCVKFD</sequence>
<proteinExistence type="predicted"/>
<protein>
    <recommendedName>
        <fullName evidence="1">Reverse transcriptase domain-containing protein</fullName>
    </recommendedName>
</protein>
<dbReference type="Pfam" id="PF02992">
    <property type="entry name" value="Transposase_21"/>
    <property type="match status" value="1"/>
</dbReference>
<accession>A0AAW2NVT5</accession>
<feature type="domain" description="Reverse transcriptase" evidence="1">
    <location>
        <begin position="121"/>
        <end position="214"/>
    </location>
</feature>
<dbReference type="SUPFAM" id="SSF56672">
    <property type="entry name" value="DNA/RNA polymerases"/>
    <property type="match status" value="1"/>
</dbReference>
<evidence type="ECO:0000259" key="1">
    <source>
        <dbReference type="Pfam" id="PF00078"/>
    </source>
</evidence>
<reference evidence="2" key="1">
    <citation type="submission" date="2020-06" db="EMBL/GenBank/DDBJ databases">
        <authorList>
            <person name="Li T."/>
            <person name="Hu X."/>
            <person name="Zhang T."/>
            <person name="Song X."/>
            <person name="Zhang H."/>
            <person name="Dai N."/>
            <person name="Sheng W."/>
            <person name="Hou X."/>
            <person name="Wei L."/>
        </authorList>
    </citation>
    <scope>NUCLEOTIDE SEQUENCE</scope>
    <source>
        <strain evidence="2">KEN8</strain>
        <tissue evidence="2">Leaf</tissue>
    </source>
</reference>
<dbReference type="InterPro" id="IPR004242">
    <property type="entry name" value="Transposase_21"/>
</dbReference>
<organism evidence="2">
    <name type="scientific">Sesamum calycinum</name>
    <dbReference type="NCBI Taxonomy" id="2727403"/>
    <lineage>
        <taxon>Eukaryota</taxon>
        <taxon>Viridiplantae</taxon>
        <taxon>Streptophyta</taxon>
        <taxon>Embryophyta</taxon>
        <taxon>Tracheophyta</taxon>
        <taxon>Spermatophyta</taxon>
        <taxon>Magnoliopsida</taxon>
        <taxon>eudicotyledons</taxon>
        <taxon>Gunneridae</taxon>
        <taxon>Pentapetalae</taxon>
        <taxon>asterids</taxon>
        <taxon>lamiids</taxon>
        <taxon>Lamiales</taxon>
        <taxon>Pedaliaceae</taxon>
        <taxon>Sesamum</taxon>
    </lineage>
</organism>
<dbReference type="EMBL" id="JACGWM010000010">
    <property type="protein sequence ID" value="KAL0347699.1"/>
    <property type="molecule type" value="Genomic_DNA"/>
</dbReference>
<comment type="caution">
    <text evidence="2">The sequence shown here is derived from an EMBL/GenBank/DDBJ whole genome shotgun (WGS) entry which is preliminary data.</text>
</comment>
<gene>
    <name evidence="2" type="ORF">Scaly_1785900</name>
</gene>
<dbReference type="InterPro" id="IPR000477">
    <property type="entry name" value="RT_dom"/>
</dbReference>
<dbReference type="PANTHER" id="PTHR46890:SF48">
    <property type="entry name" value="RNA-DIRECTED DNA POLYMERASE"/>
    <property type="match status" value="1"/>
</dbReference>
<dbReference type="PANTHER" id="PTHR46890">
    <property type="entry name" value="NON-LTR RETROLELEMENT REVERSE TRANSCRIPTASE-LIKE PROTEIN-RELATED"/>
    <property type="match status" value="1"/>
</dbReference>
<name>A0AAW2NVT5_9LAMI</name>
<reference evidence="2" key="2">
    <citation type="journal article" date="2024" name="Plant">
        <title>Genomic evolution and insights into agronomic trait innovations of Sesamum species.</title>
        <authorList>
            <person name="Miao H."/>
            <person name="Wang L."/>
            <person name="Qu L."/>
            <person name="Liu H."/>
            <person name="Sun Y."/>
            <person name="Le M."/>
            <person name="Wang Q."/>
            <person name="Wei S."/>
            <person name="Zheng Y."/>
            <person name="Lin W."/>
            <person name="Duan Y."/>
            <person name="Cao H."/>
            <person name="Xiong S."/>
            <person name="Wang X."/>
            <person name="Wei L."/>
            <person name="Li C."/>
            <person name="Ma Q."/>
            <person name="Ju M."/>
            <person name="Zhao R."/>
            <person name="Li G."/>
            <person name="Mu C."/>
            <person name="Tian Q."/>
            <person name="Mei H."/>
            <person name="Zhang T."/>
            <person name="Gao T."/>
            <person name="Zhang H."/>
        </authorList>
    </citation>
    <scope>NUCLEOTIDE SEQUENCE</scope>
    <source>
        <strain evidence="2">KEN8</strain>
    </source>
</reference>
<dbReference type="AlphaFoldDB" id="A0AAW2NVT5"/>
<dbReference type="Pfam" id="PF00078">
    <property type="entry name" value="RVT_1"/>
    <property type="match status" value="1"/>
</dbReference>
<evidence type="ECO:0000313" key="2">
    <source>
        <dbReference type="EMBL" id="KAL0347699.1"/>
    </source>
</evidence>
<dbReference type="InterPro" id="IPR043502">
    <property type="entry name" value="DNA/RNA_pol_sf"/>
</dbReference>